<dbReference type="Proteomes" id="UP000005435">
    <property type="component" value="Chromosome"/>
</dbReference>
<feature type="binding site" evidence="3">
    <location>
        <position position="318"/>
    </location>
    <ligand>
        <name>CTP</name>
        <dbReference type="ChEBI" id="CHEBI:37563"/>
    </ligand>
</feature>
<comment type="catalytic activity">
    <reaction evidence="3 4">
        <text>N-[(R)-4-phosphopantothenoyl]-L-cysteine + H(+) = (R)-4'-phosphopantetheine + CO2</text>
        <dbReference type="Rhea" id="RHEA:16793"/>
        <dbReference type="ChEBI" id="CHEBI:15378"/>
        <dbReference type="ChEBI" id="CHEBI:16526"/>
        <dbReference type="ChEBI" id="CHEBI:59458"/>
        <dbReference type="ChEBI" id="CHEBI:61723"/>
        <dbReference type="EC" id="4.1.1.36"/>
    </reaction>
</comment>
<dbReference type="SUPFAM" id="SSF52507">
    <property type="entry name" value="Homo-oligomeric flavin-containing Cys decarboxylases, HFCD"/>
    <property type="match status" value="1"/>
</dbReference>
<proteinExistence type="inferred from homology"/>
<keyword evidence="3 4" id="KW-0288">FMN</keyword>
<keyword evidence="3" id="KW-0460">Magnesium</keyword>
<evidence type="ECO:0000256" key="3">
    <source>
        <dbReference type="HAMAP-Rule" id="MF_02225"/>
    </source>
</evidence>
<feature type="region of interest" description="Phosphopantothenate--cysteine ligase" evidence="3">
    <location>
        <begin position="220"/>
        <end position="434"/>
    </location>
</feature>
<reference evidence="8" key="1">
    <citation type="submission" date="2011-12" db="EMBL/GenBank/DDBJ databases">
        <title>Complete sequence of Clostridium clariflavum DSM 19732.</title>
        <authorList>
            <consortium name="US DOE Joint Genome Institute"/>
            <person name="Lucas S."/>
            <person name="Han J."/>
            <person name="Lapidus A."/>
            <person name="Cheng J.-F."/>
            <person name="Goodwin L."/>
            <person name="Pitluck S."/>
            <person name="Peters L."/>
            <person name="Teshima H."/>
            <person name="Detter J.C."/>
            <person name="Han C."/>
            <person name="Tapia R."/>
            <person name="Land M."/>
            <person name="Hauser L."/>
            <person name="Kyrpides N."/>
            <person name="Ivanova N."/>
            <person name="Pagani I."/>
            <person name="Kitzmiller T."/>
            <person name="Lynd L."/>
            <person name="Izquierdo J."/>
            <person name="Woyke T."/>
        </authorList>
    </citation>
    <scope>NUCLEOTIDE SEQUENCE [LARGE SCALE GENOMIC DNA]</scope>
    <source>
        <strain evidence="8">DSM 19732 / NBRC 101661 / EBR45</strain>
    </source>
</reference>
<keyword evidence="2 3" id="KW-0456">Lyase</keyword>
<feature type="binding site" evidence="3">
    <location>
        <position position="308"/>
    </location>
    <ligand>
        <name>CTP</name>
        <dbReference type="ChEBI" id="CHEBI:37563"/>
    </ligand>
</feature>
<comment type="cofactor">
    <cofactor evidence="3">
        <name>FMN</name>
        <dbReference type="ChEBI" id="CHEBI:58210"/>
    </cofactor>
    <text evidence="3">Binds 1 FMN per subunit.</text>
</comment>
<dbReference type="UniPathway" id="UPA00241">
    <property type="reaction ID" value="UER00353"/>
</dbReference>
<feature type="binding site" evidence="3">
    <location>
        <position position="370"/>
    </location>
    <ligand>
        <name>CTP</name>
        <dbReference type="ChEBI" id="CHEBI:37563"/>
    </ligand>
</feature>
<reference evidence="7 8" key="2">
    <citation type="journal article" date="2012" name="Stand. Genomic Sci.">
        <title>Complete Genome Sequence of Clostridium clariflavum DSM 19732.</title>
        <authorList>
            <person name="Izquierdo J.A."/>
            <person name="Goodwin L."/>
            <person name="Davenport K.W."/>
            <person name="Teshima H."/>
            <person name="Bruce D."/>
            <person name="Detter C."/>
            <person name="Tapia R."/>
            <person name="Han S."/>
            <person name="Land M."/>
            <person name="Hauser L."/>
            <person name="Jeffries C.D."/>
            <person name="Han J."/>
            <person name="Pitluck S."/>
            <person name="Nolan M."/>
            <person name="Chen A."/>
            <person name="Huntemann M."/>
            <person name="Mavromatis K."/>
            <person name="Mikhailova N."/>
            <person name="Liolios K."/>
            <person name="Woyke T."/>
            <person name="Lynd L.R."/>
        </authorList>
    </citation>
    <scope>NUCLEOTIDE SEQUENCE [LARGE SCALE GENOMIC DNA]</scope>
    <source>
        <strain evidence="8">DSM 19732 / NBRC 101661 / EBR45</strain>
    </source>
</reference>
<dbReference type="GO" id="GO:0015941">
    <property type="term" value="P:pantothenate catabolic process"/>
    <property type="evidence" value="ECO:0007669"/>
    <property type="project" value="InterPro"/>
</dbReference>
<feature type="binding site" evidence="3">
    <location>
        <position position="352"/>
    </location>
    <ligand>
        <name>CTP</name>
        <dbReference type="ChEBI" id="CHEBI:37563"/>
    </ligand>
</feature>
<feature type="domain" description="Flavoprotein" evidence="5">
    <location>
        <begin position="35"/>
        <end position="208"/>
    </location>
</feature>
<sequence length="434" mass="47566">MYRKLEADYNFILYVVQISLGMIKFSGEVFMLKGKTVVVGVSGGIAAYKVVEVVSRLHKLHADVNVIMTENAAKFVTPLTFRSISHNPVITDMFSEPAKWDIQHVSLAMKADIIVVAPATANIIGKVANGIADDMLTTTIMATKAPVVFVPAMNTNMYENPIVQENIKKLSERGYIFLEPETGLMACGTEGKGRLPEPQAIVEKICKLLCEKDDFRDLKVLITAGPTQEPIDPVRYITNRSSGKMGYAIAAQAQKRGAKVKIVSGPVNISPPYGVEVVYVKTADEMYNEVMKSYADFDILIMVAAVADYKCAQIAEKKIKKKDEKLTIELVKNPDIAKELGKVKGNRILVGFSAETDKLVNNACEKLASKNLDMIIANDVTQEGAGFGTDTNIIKIIKKDGEIVDFPLMSKLEAGDRILDEVIKLIGKNGVDNK</sequence>
<dbReference type="GO" id="GO:0004632">
    <property type="term" value="F:phosphopantothenate--cysteine ligase activity"/>
    <property type="evidence" value="ECO:0007669"/>
    <property type="project" value="UniProtKB-UniRule"/>
</dbReference>
<dbReference type="GO" id="GO:0071513">
    <property type="term" value="C:phosphopantothenoylcysteine decarboxylase complex"/>
    <property type="evidence" value="ECO:0007669"/>
    <property type="project" value="TreeGrafter"/>
</dbReference>
<comment type="caution">
    <text evidence="3">Lacks conserved residue(s) required for the propagation of feature annotation.</text>
</comment>
<dbReference type="GO" id="GO:0046872">
    <property type="term" value="F:metal ion binding"/>
    <property type="evidence" value="ECO:0007669"/>
    <property type="project" value="UniProtKB-KW"/>
</dbReference>
<feature type="active site" description="Proton donor" evidence="3">
    <location>
        <position position="187"/>
    </location>
</feature>
<dbReference type="InterPro" id="IPR003382">
    <property type="entry name" value="Flavoprotein"/>
</dbReference>
<keyword evidence="8" id="KW-1185">Reference proteome</keyword>
<dbReference type="Gene3D" id="3.40.50.10300">
    <property type="entry name" value="CoaB-like"/>
    <property type="match status" value="1"/>
</dbReference>
<dbReference type="InterPro" id="IPR035929">
    <property type="entry name" value="CoaB-like_sf"/>
</dbReference>
<keyword evidence="3 4" id="KW-0436">Ligase</keyword>
<dbReference type="SUPFAM" id="SSF102645">
    <property type="entry name" value="CoaB-like"/>
    <property type="match status" value="1"/>
</dbReference>
<comment type="similarity">
    <text evidence="3 4">In the C-terminal section; belongs to the PPC synthetase family.</text>
</comment>
<name>G8M301_ACECE</name>
<evidence type="ECO:0000313" key="7">
    <source>
        <dbReference type="EMBL" id="AEV69310.1"/>
    </source>
</evidence>
<keyword evidence="3 4" id="KW-0285">Flavoprotein</keyword>
<feature type="domain" description="DNA/pantothenate metabolism flavoprotein C-terminal" evidence="6">
    <location>
        <begin position="217"/>
        <end position="424"/>
    </location>
</feature>
<keyword evidence="3" id="KW-0479">Metal-binding</keyword>
<dbReference type="EC" id="4.1.1.36" evidence="3"/>
<dbReference type="EMBL" id="CP003065">
    <property type="protein sequence ID" value="AEV69310.1"/>
    <property type="molecule type" value="Genomic_DNA"/>
</dbReference>
<dbReference type="Pfam" id="PF04127">
    <property type="entry name" value="DFP"/>
    <property type="match status" value="1"/>
</dbReference>
<evidence type="ECO:0000256" key="2">
    <source>
        <dbReference type="ARBA" id="ARBA00023239"/>
    </source>
</evidence>
<dbReference type="GO" id="GO:0004633">
    <property type="term" value="F:phosphopantothenoylcysteine decarboxylase activity"/>
    <property type="evidence" value="ECO:0007669"/>
    <property type="project" value="UniProtKB-UniRule"/>
</dbReference>
<feature type="binding site" evidence="3">
    <location>
        <position position="366"/>
    </location>
    <ligand>
        <name>CTP</name>
        <dbReference type="ChEBI" id="CHEBI:37563"/>
    </ligand>
</feature>
<dbReference type="PANTHER" id="PTHR14359:SF6">
    <property type="entry name" value="PHOSPHOPANTOTHENOYLCYSTEINE DECARBOXYLASE"/>
    <property type="match status" value="1"/>
</dbReference>
<dbReference type="EC" id="6.3.2.5" evidence="3"/>
<dbReference type="eggNOG" id="COG0452">
    <property type="taxonomic scope" value="Bacteria"/>
</dbReference>
<comment type="pathway">
    <text evidence="3 4">Cofactor biosynthesis; coenzyme A biosynthesis; CoA from (R)-pantothenate: step 2/5.</text>
</comment>
<evidence type="ECO:0000259" key="5">
    <source>
        <dbReference type="Pfam" id="PF02441"/>
    </source>
</evidence>
<comment type="function">
    <text evidence="3">Catalyzes two sequential steps in the biosynthesis of coenzyme A. In the first step cysteine is conjugated to 4'-phosphopantothenate to form 4-phosphopantothenoylcysteine. In the second step the latter compound is decarboxylated to form 4'-phosphopantotheine.</text>
</comment>
<dbReference type="NCBIfam" id="TIGR00521">
    <property type="entry name" value="coaBC_dfp"/>
    <property type="match status" value="1"/>
</dbReference>
<comment type="similarity">
    <text evidence="3 4">In the N-terminal section; belongs to the HFCD (homo-oligomeric flavin containing Cys decarboxylase) superfamily.</text>
</comment>
<dbReference type="GO" id="GO:0010181">
    <property type="term" value="F:FMN binding"/>
    <property type="evidence" value="ECO:0007669"/>
    <property type="project" value="UniProtKB-UniRule"/>
</dbReference>
<evidence type="ECO:0000256" key="4">
    <source>
        <dbReference type="RuleBase" id="RU364078"/>
    </source>
</evidence>
<keyword evidence="1 3" id="KW-0210">Decarboxylase</keyword>
<dbReference type="Pfam" id="PF02441">
    <property type="entry name" value="Flavoprotein"/>
    <property type="match status" value="1"/>
</dbReference>
<dbReference type="InterPro" id="IPR036551">
    <property type="entry name" value="Flavin_trans-like"/>
</dbReference>
<gene>
    <name evidence="3" type="primary">coaBC</name>
    <name evidence="7" type="ordered locus">Clocl_2757</name>
</gene>
<evidence type="ECO:0000313" key="8">
    <source>
        <dbReference type="Proteomes" id="UP000005435"/>
    </source>
</evidence>
<dbReference type="PANTHER" id="PTHR14359">
    <property type="entry name" value="HOMO-OLIGOMERIC FLAVIN CONTAINING CYS DECARBOXYLASE FAMILY"/>
    <property type="match status" value="1"/>
</dbReference>
<dbReference type="KEGG" id="ccl:Clocl_2757"/>
<dbReference type="GO" id="GO:0015937">
    <property type="term" value="P:coenzyme A biosynthetic process"/>
    <property type="evidence" value="ECO:0007669"/>
    <property type="project" value="UniProtKB-UniRule"/>
</dbReference>
<comment type="catalytic activity">
    <reaction evidence="3 4">
        <text>(R)-4'-phosphopantothenate + L-cysteine + CTP = N-[(R)-4-phosphopantothenoyl]-L-cysteine + CMP + diphosphate + H(+)</text>
        <dbReference type="Rhea" id="RHEA:19397"/>
        <dbReference type="ChEBI" id="CHEBI:10986"/>
        <dbReference type="ChEBI" id="CHEBI:15378"/>
        <dbReference type="ChEBI" id="CHEBI:33019"/>
        <dbReference type="ChEBI" id="CHEBI:35235"/>
        <dbReference type="ChEBI" id="CHEBI:37563"/>
        <dbReference type="ChEBI" id="CHEBI:59458"/>
        <dbReference type="ChEBI" id="CHEBI:60377"/>
        <dbReference type="EC" id="6.3.2.5"/>
    </reaction>
</comment>
<comment type="function">
    <text evidence="4">Catalyzes two steps in the biosynthesis of coenzyme A. In the first step cysteine is conjugated to 4'-phosphopantothenate to form 4-phosphopantothenoylcysteine, in the latter compound is decarboxylated to form 4'-phosphopantotheine.</text>
</comment>
<dbReference type="AlphaFoldDB" id="G8M301"/>
<dbReference type="InterPro" id="IPR005252">
    <property type="entry name" value="CoaBC"/>
</dbReference>
<dbReference type="InterPro" id="IPR007085">
    <property type="entry name" value="DNA/pantothenate-metab_flavo_C"/>
</dbReference>
<comment type="pathway">
    <text evidence="3 4">Cofactor biosynthesis; coenzyme A biosynthesis; CoA from (R)-pantothenate: step 3/5.</text>
</comment>
<comment type="cofactor">
    <cofactor evidence="3">
        <name>Mg(2+)</name>
        <dbReference type="ChEBI" id="CHEBI:18420"/>
    </cofactor>
</comment>
<dbReference type="HAMAP" id="MF_02225">
    <property type="entry name" value="CoaBC"/>
    <property type="match status" value="1"/>
</dbReference>
<evidence type="ECO:0000259" key="6">
    <source>
        <dbReference type="Pfam" id="PF04127"/>
    </source>
</evidence>
<dbReference type="STRING" id="720554.Clocl_2757"/>
<dbReference type="Gene3D" id="3.40.50.1950">
    <property type="entry name" value="Flavin prenyltransferase-like"/>
    <property type="match status" value="1"/>
</dbReference>
<organism evidence="7 8">
    <name type="scientific">Acetivibrio clariflavus (strain DSM 19732 / NBRC 101661 / EBR45)</name>
    <name type="common">Clostridium clariflavum</name>
    <dbReference type="NCBI Taxonomy" id="720554"/>
    <lineage>
        <taxon>Bacteria</taxon>
        <taxon>Bacillati</taxon>
        <taxon>Bacillota</taxon>
        <taxon>Clostridia</taxon>
        <taxon>Eubacteriales</taxon>
        <taxon>Oscillospiraceae</taxon>
        <taxon>Acetivibrio</taxon>
    </lineage>
</organism>
<feature type="region of interest" description="Phosphopantothenoylcysteine decarboxylase" evidence="3">
    <location>
        <begin position="1"/>
        <end position="219"/>
    </location>
</feature>
<accession>G8M301</accession>
<protein>
    <recommendedName>
        <fullName evidence="3">Coenzyme A biosynthesis bifunctional protein CoaBC</fullName>
    </recommendedName>
    <alternativeName>
        <fullName evidence="3">DNA/pantothenate metabolism flavoprotein</fullName>
    </alternativeName>
    <alternativeName>
        <fullName evidence="3">Phosphopantothenoylcysteine synthetase/decarboxylase</fullName>
        <shortName evidence="3">PPCS-PPCDC</shortName>
    </alternativeName>
    <domain>
        <recommendedName>
            <fullName evidence="3">Phosphopantothenoylcysteine decarboxylase</fullName>
            <shortName evidence="3">PPC decarboxylase</shortName>
            <shortName evidence="3">PPC-DC</shortName>
            <ecNumber evidence="3">4.1.1.36</ecNumber>
        </recommendedName>
        <alternativeName>
            <fullName evidence="3">CoaC</fullName>
        </alternativeName>
    </domain>
    <domain>
        <recommendedName>
            <fullName evidence="3">Phosphopantothenate--cysteine ligase</fullName>
            <ecNumber evidence="3">6.3.2.5</ecNumber>
        </recommendedName>
        <alternativeName>
            <fullName evidence="3">CoaB</fullName>
        </alternativeName>
        <alternativeName>
            <fullName evidence="3">Phosphopantothenoylcysteine synthetase</fullName>
            <shortName evidence="3">PPC synthetase</shortName>
            <shortName evidence="3">PPC-S</shortName>
        </alternativeName>
    </domain>
</protein>
<evidence type="ECO:0000256" key="1">
    <source>
        <dbReference type="ARBA" id="ARBA00022793"/>
    </source>
</evidence>
<keyword evidence="3" id="KW-0511">Multifunctional enzyme</keyword>
<dbReference type="HOGENOM" id="CLU_033319_0_1_9"/>